<gene>
    <name evidence="1" type="ORF">CFBP5477_003110</name>
</gene>
<dbReference type="RefSeq" id="WP_137393673.1">
    <property type="nucleotide sequence ID" value="NZ_CP124733.1"/>
</dbReference>
<evidence type="ECO:0000313" key="1">
    <source>
        <dbReference type="EMBL" id="WHA41637.1"/>
    </source>
</evidence>
<reference evidence="1" key="1">
    <citation type="submission" date="2023-05" db="EMBL/GenBank/DDBJ databases">
        <title>Complete genome sequence of Agrobacterium larrymoorei CFBP5477.</title>
        <authorList>
            <person name="Yen H.-C."/>
            <person name="Chou L."/>
            <person name="Lin Y.-C."/>
            <person name="Lai E.-M."/>
            <person name="Kuo C.-H."/>
        </authorList>
    </citation>
    <scope>NUCLEOTIDE SEQUENCE</scope>
    <source>
        <strain evidence="1">CFBP5477</strain>
    </source>
</reference>
<organism evidence="1 2">
    <name type="scientific">Agrobacterium larrymoorei</name>
    <dbReference type="NCBI Taxonomy" id="160699"/>
    <lineage>
        <taxon>Bacteria</taxon>
        <taxon>Pseudomonadati</taxon>
        <taxon>Pseudomonadota</taxon>
        <taxon>Alphaproteobacteria</taxon>
        <taxon>Hyphomicrobiales</taxon>
        <taxon>Rhizobiaceae</taxon>
        <taxon>Rhizobium/Agrobacterium group</taxon>
        <taxon>Agrobacterium</taxon>
    </lineage>
</organism>
<accession>A0AAF0KF19</accession>
<dbReference type="Pfam" id="PF12599">
    <property type="entry name" value="DUF3768"/>
    <property type="match status" value="1"/>
</dbReference>
<dbReference type="EMBL" id="CP124733">
    <property type="protein sequence ID" value="WHA41637.1"/>
    <property type="molecule type" value="Genomic_DNA"/>
</dbReference>
<protein>
    <submittedName>
        <fullName evidence="1">DUF3768 domain-containing protein</fullName>
    </submittedName>
</protein>
<evidence type="ECO:0000313" key="2">
    <source>
        <dbReference type="Proteomes" id="UP000298664"/>
    </source>
</evidence>
<dbReference type="Proteomes" id="UP000298664">
    <property type="component" value="Chromosome Circular"/>
</dbReference>
<dbReference type="InterPro" id="IPR022243">
    <property type="entry name" value="DUF3768"/>
</dbReference>
<name>A0AAF0KF19_9HYPH</name>
<dbReference type="AlphaFoldDB" id="A0AAF0KF19"/>
<sequence length="121" mass="13400">MGCALTQALNADAVQRTAAIRAKNDTFRSRLVGERVMLTQGVNALAENARRSVIRAVQAFDDFSPGNDPYGEHDFGAVTVHDTVFFWKIDYYDRDLQNGSPDPADAALTCRVLTIMLAEEY</sequence>
<proteinExistence type="predicted"/>